<evidence type="ECO:0000313" key="2">
    <source>
        <dbReference type="Proteomes" id="UP001279410"/>
    </source>
</evidence>
<sequence>MQRKNFVAAHNLVSGPLQISSICNSSSDCSCSGSPVSGAQVRCPRSVLRPTREVVFSSSLLPHSLQGHYRLCVDSWSSPVASYSSIHRRVHPGGPPHAPIHIKGIPVEPSFFRPQRDVSNPSVVAEGVVCFLICQAFPLTMILNMMVYNIVWNSCIKLTDNQASTTSLSTTARSAPGRQDEISKLMRSASFNTDPLTFVNLESYEVSVLGDTVLGIATRSGCAGEAFKERHLRLSPASLSEDQCEAGGVSSSHRAG</sequence>
<organism evidence="1 2">
    <name type="scientific">Lates japonicus</name>
    <name type="common">Japanese lates</name>
    <dbReference type="NCBI Taxonomy" id="270547"/>
    <lineage>
        <taxon>Eukaryota</taxon>
        <taxon>Metazoa</taxon>
        <taxon>Chordata</taxon>
        <taxon>Craniata</taxon>
        <taxon>Vertebrata</taxon>
        <taxon>Euteleostomi</taxon>
        <taxon>Actinopterygii</taxon>
        <taxon>Neopterygii</taxon>
        <taxon>Teleostei</taxon>
        <taxon>Neoteleostei</taxon>
        <taxon>Acanthomorphata</taxon>
        <taxon>Carangaria</taxon>
        <taxon>Carangaria incertae sedis</taxon>
        <taxon>Centropomidae</taxon>
        <taxon>Lates</taxon>
    </lineage>
</organism>
<dbReference type="EMBL" id="BRZM01001665">
    <property type="protein sequence ID" value="GLD73564.1"/>
    <property type="molecule type" value="Genomic_DNA"/>
</dbReference>
<evidence type="ECO:0000313" key="1">
    <source>
        <dbReference type="EMBL" id="GLD73564.1"/>
    </source>
</evidence>
<accession>A0AAD3NM15</accession>
<dbReference type="Proteomes" id="UP001279410">
    <property type="component" value="Unassembled WGS sequence"/>
</dbReference>
<gene>
    <name evidence="1" type="ORF">AKAME5_002488900</name>
</gene>
<protein>
    <submittedName>
        <fullName evidence="1">Protein argonaute-2 isoform X1</fullName>
    </submittedName>
</protein>
<reference evidence="1" key="1">
    <citation type="submission" date="2022-08" db="EMBL/GenBank/DDBJ databases">
        <title>Genome sequencing of akame (Lates japonicus).</title>
        <authorList>
            <person name="Hashiguchi Y."/>
            <person name="Takahashi H."/>
        </authorList>
    </citation>
    <scope>NUCLEOTIDE SEQUENCE</scope>
    <source>
        <strain evidence="1">Kochi</strain>
    </source>
</reference>
<dbReference type="AlphaFoldDB" id="A0AAD3NM15"/>
<proteinExistence type="predicted"/>
<comment type="caution">
    <text evidence="1">The sequence shown here is derived from an EMBL/GenBank/DDBJ whole genome shotgun (WGS) entry which is preliminary data.</text>
</comment>
<keyword evidence="2" id="KW-1185">Reference proteome</keyword>
<name>A0AAD3NM15_LATJO</name>